<keyword evidence="4" id="KW-1185">Reference proteome</keyword>
<sequence length="610" mass="68487">MAAHTVHGMPFVTATPSLHRHPPLLPRPSTGVNVPLVQRSAAVVPRTAEEWNVHRDLITQLYQDRELPLRQVQKIMETEYKFKATKRMYTTRLKQWNICKNYRAEEKELLAARIAQAHLENRSLDTITFKDKPVKFHRVLRHSRATARKRRGAEIEPSRKRRRVLESAEESSDSSSSGESPGQMVRVPGPWENTTHRTSEFVSSSNRMALVTPVSGYSSSTILTPSGGSSSDNEAVQPTTYPPSRDDRVLSPSPPLFPAKGAMNVELILEQTKIYYSAQLDTIRLQTAEIHDAADLSSLFWSNVKLAIYFLKTKTPSLAWPLLNEACRFAGSMLTNAPILFLNSVFTVLSPVNTRVCPVVRSIILRYLSQLATIRLTPRHPLSILFREISQEDDSGLASETALNLTLDMLINSLGGDHSATFTVRRSLIALLRRDKRLQEARQYSELLVKVAEQTLVSQVSQAELAIPIHQKKPTSISMTDLCMAMTELVHIHIDMKEYSVARGICSSVIQKYNIVQGVNFPDSRAAYAMEDMAEICGHLNDFQGATYWLRRAFDASCMLRGEGDAATKHVKDKLDGMMVMVMVMEPGVDAVDMEMSMDMLDMEMGYYVG</sequence>
<dbReference type="AlphaFoldDB" id="A0A0D2ET06"/>
<feature type="domain" description="Clr5" evidence="2">
    <location>
        <begin position="48"/>
        <end position="100"/>
    </location>
</feature>
<dbReference type="STRING" id="348802.A0A0D2ET06"/>
<dbReference type="Proteomes" id="UP000054342">
    <property type="component" value="Unassembled WGS sequence"/>
</dbReference>
<evidence type="ECO:0000259" key="2">
    <source>
        <dbReference type="Pfam" id="PF14420"/>
    </source>
</evidence>
<dbReference type="GeneID" id="25325274"/>
<dbReference type="Gene3D" id="1.25.40.10">
    <property type="entry name" value="Tetratricopeptide repeat domain"/>
    <property type="match status" value="1"/>
</dbReference>
<evidence type="ECO:0000256" key="1">
    <source>
        <dbReference type="SAM" id="MobiDB-lite"/>
    </source>
</evidence>
<dbReference type="InterPro" id="IPR025676">
    <property type="entry name" value="Clr5_dom"/>
</dbReference>
<dbReference type="PANTHER" id="PTHR38788:SF3">
    <property type="entry name" value="CLR5 DOMAIN-CONTAINING PROTEIN"/>
    <property type="match status" value="1"/>
</dbReference>
<dbReference type="Pfam" id="PF14420">
    <property type="entry name" value="Clr5"/>
    <property type="match status" value="1"/>
</dbReference>
<feature type="region of interest" description="Disordered" evidence="1">
    <location>
        <begin position="221"/>
        <end position="255"/>
    </location>
</feature>
<dbReference type="PANTHER" id="PTHR38788">
    <property type="entry name" value="CLR5 DOMAIN-CONTAINING PROTEIN"/>
    <property type="match status" value="1"/>
</dbReference>
<proteinExistence type="predicted"/>
<dbReference type="OrthoDB" id="539213at2759"/>
<name>A0A0D2ET06_9EURO</name>
<dbReference type="RefSeq" id="XP_013319457.1">
    <property type="nucleotide sequence ID" value="XM_013464003.1"/>
</dbReference>
<reference evidence="3 4" key="1">
    <citation type="submission" date="2015-01" db="EMBL/GenBank/DDBJ databases">
        <title>The Genome Sequence of Exophiala xenobiotica CBS118157.</title>
        <authorList>
            <consortium name="The Broad Institute Genomics Platform"/>
            <person name="Cuomo C."/>
            <person name="de Hoog S."/>
            <person name="Gorbushina A."/>
            <person name="Stielow B."/>
            <person name="Teixiera M."/>
            <person name="Abouelleil A."/>
            <person name="Chapman S.B."/>
            <person name="Priest M."/>
            <person name="Young S.K."/>
            <person name="Wortman J."/>
            <person name="Nusbaum C."/>
            <person name="Birren B."/>
        </authorList>
    </citation>
    <scope>NUCLEOTIDE SEQUENCE [LARGE SCALE GENOMIC DNA]</scope>
    <source>
        <strain evidence="3 4">CBS 118157</strain>
    </source>
</reference>
<gene>
    <name evidence="3" type="ORF">PV05_03366</name>
</gene>
<feature type="region of interest" description="Disordered" evidence="1">
    <location>
        <begin position="142"/>
        <end position="204"/>
    </location>
</feature>
<feature type="compositionally biased region" description="Polar residues" evidence="1">
    <location>
        <begin position="221"/>
        <end position="239"/>
    </location>
</feature>
<evidence type="ECO:0000313" key="4">
    <source>
        <dbReference type="Proteomes" id="UP000054342"/>
    </source>
</evidence>
<dbReference type="EMBL" id="KN847318">
    <property type="protein sequence ID" value="KIW58873.1"/>
    <property type="molecule type" value="Genomic_DNA"/>
</dbReference>
<organism evidence="3 4">
    <name type="scientific">Exophiala xenobiotica</name>
    <dbReference type="NCBI Taxonomy" id="348802"/>
    <lineage>
        <taxon>Eukaryota</taxon>
        <taxon>Fungi</taxon>
        <taxon>Dikarya</taxon>
        <taxon>Ascomycota</taxon>
        <taxon>Pezizomycotina</taxon>
        <taxon>Eurotiomycetes</taxon>
        <taxon>Chaetothyriomycetidae</taxon>
        <taxon>Chaetothyriales</taxon>
        <taxon>Herpotrichiellaceae</taxon>
        <taxon>Exophiala</taxon>
    </lineage>
</organism>
<dbReference type="InterPro" id="IPR011990">
    <property type="entry name" value="TPR-like_helical_dom_sf"/>
</dbReference>
<evidence type="ECO:0000313" key="3">
    <source>
        <dbReference type="EMBL" id="KIW58873.1"/>
    </source>
</evidence>
<dbReference type="HOGENOM" id="CLU_031973_0_0_1"/>
<accession>A0A0D2ET06</accession>
<feature type="compositionally biased region" description="Basic residues" evidence="1">
    <location>
        <begin position="142"/>
        <end position="151"/>
    </location>
</feature>
<protein>
    <recommendedName>
        <fullName evidence="2">Clr5 domain-containing protein</fullName>
    </recommendedName>
</protein>